<organism evidence="2 3">
    <name type="scientific">Methylocapsa polymorpha</name>
    <dbReference type="NCBI Taxonomy" id="3080828"/>
    <lineage>
        <taxon>Bacteria</taxon>
        <taxon>Pseudomonadati</taxon>
        <taxon>Pseudomonadota</taxon>
        <taxon>Alphaproteobacteria</taxon>
        <taxon>Hyphomicrobiales</taxon>
        <taxon>Beijerinckiaceae</taxon>
        <taxon>Methylocapsa</taxon>
    </lineage>
</organism>
<sequence>MVGSLLLRGMLAGVLAGLLAVMFGALIGEPSIERAIAYESAAAQAAGEPPEPAIVSREVQRGAGLLTAGAVYGAALGGVFGLAFAFAYGRIGGTDPRIVSAFLAGAGFVAIALVPALKYPANPPAIGAAETIGARTALYFIMALGSLLAMIIVAMIGQWLADRVGDWNAGFACAALFVAAVGAAAFLLPPVDEVPTEFPADLLRRFRLASLGVQAVLWAALGLSFGAMTPSAHYGAAARG</sequence>
<feature type="transmembrane region" description="Helical" evidence="1">
    <location>
        <begin position="65"/>
        <end position="86"/>
    </location>
</feature>
<keyword evidence="1" id="KW-1133">Transmembrane helix</keyword>
<protein>
    <submittedName>
        <fullName evidence="2">CbtA family protein</fullName>
    </submittedName>
</protein>
<feature type="transmembrane region" description="Helical" evidence="1">
    <location>
        <begin position="98"/>
        <end position="117"/>
    </location>
</feature>
<dbReference type="Proteomes" id="UP001626536">
    <property type="component" value="Chromosome"/>
</dbReference>
<dbReference type="EMBL" id="CP136862">
    <property type="protein sequence ID" value="WOJ88308.1"/>
    <property type="molecule type" value="Genomic_DNA"/>
</dbReference>
<keyword evidence="1" id="KW-0812">Transmembrane</keyword>
<gene>
    <name evidence="2" type="ORF">RZS28_10685</name>
</gene>
<dbReference type="RefSeq" id="WP_407337743.1">
    <property type="nucleotide sequence ID" value="NZ_CP136862.1"/>
</dbReference>
<feature type="transmembrane region" description="Helical" evidence="1">
    <location>
        <begin position="138"/>
        <end position="161"/>
    </location>
</feature>
<feature type="transmembrane region" description="Helical" evidence="1">
    <location>
        <begin position="167"/>
        <end position="188"/>
    </location>
</feature>
<proteinExistence type="predicted"/>
<keyword evidence="1" id="KW-0472">Membrane</keyword>
<accession>A0ABZ0HNU9</accession>
<evidence type="ECO:0000256" key="1">
    <source>
        <dbReference type="SAM" id="Phobius"/>
    </source>
</evidence>
<feature type="transmembrane region" description="Helical" evidence="1">
    <location>
        <begin position="208"/>
        <end position="228"/>
    </location>
</feature>
<evidence type="ECO:0000313" key="2">
    <source>
        <dbReference type="EMBL" id="WOJ88308.1"/>
    </source>
</evidence>
<dbReference type="InterPro" id="IPR012666">
    <property type="entry name" value="CbtA_put"/>
</dbReference>
<name>A0ABZ0HNU9_9HYPH</name>
<evidence type="ECO:0000313" key="3">
    <source>
        <dbReference type="Proteomes" id="UP001626536"/>
    </source>
</evidence>
<reference evidence="2 3" key="1">
    <citation type="submission" date="2023-10" db="EMBL/GenBank/DDBJ databases">
        <title>Novel methanotroph of the genus Methylocapsa from a subarctic wetland.</title>
        <authorList>
            <person name="Belova S.E."/>
            <person name="Oshkin I.Y."/>
            <person name="Miroshnikov K."/>
            <person name="Dedysh S.N."/>
        </authorList>
    </citation>
    <scope>NUCLEOTIDE SEQUENCE [LARGE SCALE GENOMIC DNA]</scope>
    <source>
        <strain evidence="2 3">RX1</strain>
    </source>
</reference>
<feature type="transmembrane region" description="Helical" evidence="1">
    <location>
        <begin position="6"/>
        <end position="27"/>
    </location>
</feature>
<keyword evidence="3" id="KW-1185">Reference proteome</keyword>
<dbReference type="Pfam" id="PF09490">
    <property type="entry name" value="CbtA"/>
    <property type="match status" value="1"/>
</dbReference>